<keyword evidence="13" id="KW-1185">Reference proteome</keyword>
<evidence type="ECO:0000259" key="11">
    <source>
        <dbReference type="SMART" id="SM00940"/>
    </source>
</evidence>
<evidence type="ECO:0000256" key="6">
    <source>
        <dbReference type="ARBA" id="ARBA00022670"/>
    </source>
</evidence>
<evidence type="ECO:0000256" key="5">
    <source>
        <dbReference type="ARBA" id="ARBA00022438"/>
    </source>
</evidence>
<feature type="active site" description="Charge relay system" evidence="9">
    <location>
        <position position="524"/>
    </location>
</feature>
<dbReference type="InterPro" id="IPR000383">
    <property type="entry name" value="Xaa-Pro-like_dom"/>
</dbReference>
<reference evidence="12" key="1">
    <citation type="journal article" date="2022" name="Int. J. Syst. Evol. Microbiol.">
        <title>A novel species of lactic acid bacteria, Ligilactobacillus pabuli sp. nov., isolated from alfalfa silage.</title>
        <authorList>
            <person name="Tohno M."/>
            <person name="Tanizawa Y."/>
            <person name="Sawada H."/>
            <person name="Sakamoto M."/>
            <person name="Ohkuma M."/>
            <person name="Kobayashi H."/>
        </authorList>
    </citation>
    <scope>NUCLEOTIDE SEQUENCE</scope>
    <source>
        <strain evidence="12">AF129</strain>
    </source>
</reference>
<comment type="similarity">
    <text evidence="3 9">Belongs to the peptidase S15 family.</text>
</comment>
<dbReference type="InterPro" id="IPR050585">
    <property type="entry name" value="Xaa-Pro_dipeptidyl-ppase/CocE"/>
</dbReference>
<feature type="domain" description="X-Prolyl dipeptidyl aminopeptidase PepX N-terminal" evidence="11">
    <location>
        <begin position="1"/>
        <end position="155"/>
    </location>
</feature>
<dbReference type="SUPFAM" id="SSF53474">
    <property type="entry name" value="alpha/beta-Hydrolases"/>
    <property type="match status" value="1"/>
</dbReference>
<keyword evidence="6 9" id="KW-0645">Protease</keyword>
<comment type="caution">
    <text evidence="12">The sequence shown here is derived from an EMBL/GenBank/DDBJ whole genome shotgun (WGS) entry which is preliminary data.</text>
</comment>
<feature type="active site" description="Charge relay system" evidence="9">
    <location>
        <position position="493"/>
    </location>
</feature>
<evidence type="ECO:0000259" key="10">
    <source>
        <dbReference type="SMART" id="SM00939"/>
    </source>
</evidence>
<proteinExistence type="inferred from homology"/>
<evidence type="ECO:0000256" key="4">
    <source>
        <dbReference type="ARBA" id="ARBA00011738"/>
    </source>
</evidence>
<evidence type="ECO:0000256" key="8">
    <source>
        <dbReference type="ARBA" id="ARBA00022825"/>
    </source>
</evidence>
<dbReference type="Gene3D" id="2.60.120.260">
    <property type="entry name" value="Galactose-binding domain-like"/>
    <property type="match status" value="1"/>
</dbReference>
<dbReference type="SUPFAM" id="SSF81761">
    <property type="entry name" value="X-Prolyl dipeptidyl aminopeptidase PepX, N-terminal domain"/>
    <property type="match status" value="1"/>
</dbReference>
<dbReference type="InterPro" id="IPR005674">
    <property type="entry name" value="CocE/Ser_esterase"/>
</dbReference>
<dbReference type="Pfam" id="PF09168">
    <property type="entry name" value="PepX_N"/>
    <property type="match status" value="1"/>
</dbReference>
<dbReference type="Gene3D" id="1.10.246.70">
    <property type="match status" value="1"/>
</dbReference>
<dbReference type="PANTHER" id="PTHR43056:SF10">
    <property type="entry name" value="COCE_NOND FAMILY, PUTATIVE (AFU_ORTHOLOGUE AFUA_7G00600)-RELATED"/>
    <property type="match status" value="1"/>
</dbReference>
<dbReference type="Pfam" id="PF08530">
    <property type="entry name" value="PepX_C"/>
    <property type="match status" value="1"/>
</dbReference>
<evidence type="ECO:0000256" key="1">
    <source>
        <dbReference type="ARBA" id="ARBA00000123"/>
    </source>
</evidence>
<comment type="function">
    <text evidence="2 9">Removes N-terminal dipeptides sequentially from polypeptides having unsubstituted N-termini provided that the penultimate residue is proline.</text>
</comment>
<dbReference type="InterPro" id="IPR036313">
    <property type="entry name" value="PepX_N_dom_sf"/>
</dbReference>
<dbReference type="EC" id="3.4.14.11" evidence="9"/>
<dbReference type="Gene3D" id="3.40.50.1820">
    <property type="entry name" value="alpha/beta hydrolase"/>
    <property type="match status" value="1"/>
</dbReference>
<evidence type="ECO:0000313" key="12">
    <source>
        <dbReference type="EMBL" id="GKS81273.1"/>
    </source>
</evidence>
<dbReference type="InterPro" id="IPR029058">
    <property type="entry name" value="AB_hydrolase_fold"/>
</dbReference>
<sequence length="807" mass="90304">MKFNQYSRAHATDRTKVAELQGLGFLNQLVTDQADLNELWLSFLYKAFPQAQSKSSLNGYLHNLLASPTQDVLAYLEKNTVNATAFYTVGLQLLGFTCGDDFDVAEPLTAMKNFNLLYHQEITTVTDLVGAWYDLLNTRGKMGQILLDLLATEGYFLPLYDLPISQKPLLFNGKSQPVFDTDALIREVVYIESSLDTDQDGQRDLLKAEILRPKDTNDGLKVPAVYTASPYNQGTNDEAGDKMMHHVDQPLTHKKPNDLEYADIEYHQPATDLPEPRPVNGTTQQAEETFGREAAYTLNDYLAARGFAIVYAAGIGTRGSQGVRTTGSPAETASTIAIIEWLAGNRRAFTNQTDNIEIKAWWCNGSVAMTGRSYLGTLATAAATTGVAGLKTIISEAAISSWYDYYRDNGLVVAPGGFPGEDADVLAEECFSRQLDGGDYYRIKPFFDRYLAQITAGQDRTTGDYNTFWDARNYLKDVANVKCDVLMVHGVNDWNVKPRNVYQLYRALADVPVTKKLILHQGQHIYINAFRSLDFSEMVNLWLTNKLYGVQNEADEILPAVLVQDNVAPESWRSYPDWDQTATRLTQLYLSPDRLQPEAVTTAAPVTFSDHLPADTFAEARQDYDAWRNHLLADEETAYRDTRLIFKTATADTDYLLRGAAHLQVKVASSLDHGMLSVMLVDYGTAKRLGATPQILGRKAISSGYHWREDDLNEFQLTKATPFKMITKGHINLQNRTANYKTDELVAGQFYDVDFDLQPTFYHVPAGHQLGLVIYATDMEMTVRGNEDLTYSLDLNDCQLTLTTSAY</sequence>
<dbReference type="NCBIfam" id="NF003781">
    <property type="entry name" value="PRK05371.1-2"/>
    <property type="match status" value="1"/>
</dbReference>
<dbReference type="InterPro" id="IPR008252">
    <property type="entry name" value="Pept_S15_Xpro"/>
</dbReference>
<dbReference type="SMART" id="SM00939">
    <property type="entry name" value="PepX_C"/>
    <property type="match status" value="1"/>
</dbReference>
<comment type="catalytic activity">
    <reaction evidence="1 9">
        <text>Hydrolyzes Xaa-Pro-|- bonds to release unblocked, N-terminal dipeptides from substrates including Ala-Pro-|-p-nitroanilide and (sequentially) Tyr-Pro-|-Phe-Pro-|-Gly-Pro-|-Ile.</text>
        <dbReference type="EC" id="3.4.14.11"/>
    </reaction>
</comment>
<accession>A0ABQ5JHU4</accession>
<comment type="subunit">
    <text evidence="4 9">Homodimer.</text>
</comment>
<comment type="subcellular location">
    <subcellularLocation>
        <location evidence="9">Cytoplasm</location>
    </subcellularLocation>
</comment>
<dbReference type="RefSeq" id="WP_244055032.1">
    <property type="nucleotide sequence ID" value="NZ_BQXH01000007.1"/>
</dbReference>
<keyword evidence="8 9" id="KW-0720">Serine protease</keyword>
<dbReference type="InterPro" id="IPR013736">
    <property type="entry name" value="Xaa-Pro_dipept_C"/>
</dbReference>
<gene>
    <name evidence="9 12" type="primary">pepX</name>
    <name evidence="12" type="ORF">LPAF129_09590</name>
</gene>
<protein>
    <recommendedName>
        <fullName evidence="9">Xaa-Pro dipeptidyl-peptidase</fullName>
        <ecNumber evidence="9">3.4.14.11</ecNumber>
    </recommendedName>
    <alternativeName>
        <fullName evidence="9">X-Pro dipeptidyl-peptidase</fullName>
    </alternativeName>
    <alternativeName>
        <fullName evidence="9">X-prolyl-dipeptidyl aminopeptidase</fullName>
        <shortName evidence="9">X-PDAP</shortName>
    </alternativeName>
</protein>
<dbReference type="PRINTS" id="PR00923">
    <property type="entry name" value="LACTOPTASE"/>
</dbReference>
<organism evidence="12 13">
    <name type="scientific">Ligilactobacillus pabuli</name>
    <dbReference type="NCBI Taxonomy" id="2886039"/>
    <lineage>
        <taxon>Bacteria</taxon>
        <taxon>Bacillati</taxon>
        <taxon>Bacillota</taxon>
        <taxon>Bacilli</taxon>
        <taxon>Lactobacillales</taxon>
        <taxon>Lactobacillaceae</taxon>
        <taxon>Ligilactobacillus</taxon>
    </lineage>
</organism>
<keyword evidence="7 9" id="KW-0378">Hydrolase</keyword>
<name>A0ABQ5JHU4_9LACO</name>
<evidence type="ECO:0000313" key="13">
    <source>
        <dbReference type="Proteomes" id="UP001055149"/>
    </source>
</evidence>
<dbReference type="Pfam" id="PF02129">
    <property type="entry name" value="Peptidase_S15"/>
    <property type="match status" value="1"/>
</dbReference>
<dbReference type="SMART" id="SM00940">
    <property type="entry name" value="PepX_N"/>
    <property type="match status" value="1"/>
</dbReference>
<dbReference type="InterPro" id="IPR008979">
    <property type="entry name" value="Galactose-bd-like_sf"/>
</dbReference>
<evidence type="ECO:0000256" key="3">
    <source>
        <dbReference type="ARBA" id="ARBA00010819"/>
    </source>
</evidence>
<dbReference type="HAMAP" id="MF_00698">
    <property type="entry name" value="Aminopeptidase_S15"/>
    <property type="match status" value="1"/>
</dbReference>
<evidence type="ECO:0000256" key="9">
    <source>
        <dbReference type="HAMAP-Rule" id="MF_00698"/>
    </source>
</evidence>
<dbReference type="InterPro" id="IPR015251">
    <property type="entry name" value="PepX_N_dom"/>
</dbReference>
<evidence type="ECO:0000256" key="2">
    <source>
        <dbReference type="ARBA" id="ARBA00003997"/>
    </source>
</evidence>
<feature type="active site" description="Charge relay system" evidence="9">
    <location>
        <position position="373"/>
    </location>
</feature>
<dbReference type="NCBIfam" id="TIGR00976">
    <property type="entry name" value="CocE_NonD"/>
    <property type="match status" value="1"/>
</dbReference>
<feature type="domain" description="Xaa-Pro dipeptidyl-peptidase C-terminal" evidence="10">
    <location>
        <begin position="540"/>
        <end position="801"/>
    </location>
</feature>
<dbReference type="Proteomes" id="UP001055149">
    <property type="component" value="Unassembled WGS sequence"/>
</dbReference>
<dbReference type="SUPFAM" id="SSF49785">
    <property type="entry name" value="Galactose-binding domain-like"/>
    <property type="match status" value="1"/>
</dbReference>
<dbReference type="PANTHER" id="PTHR43056">
    <property type="entry name" value="PEPTIDASE S9 PROLYL OLIGOPEPTIDASE"/>
    <property type="match status" value="1"/>
</dbReference>
<evidence type="ECO:0000256" key="7">
    <source>
        <dbReference type="ARBA" id="ARBA00022801"/>
    </source>
</evidence>
<keyword evidence="9" id="KW-0963">Cytoplasm</keyword>
<keyword evidence="5 9" id="KW-0031">Aminopeptidase</keyword>
<dbReference type="EMBL" id="BQXH01000007">
    <property type="protein sequence ID" value="GKS81273.1"/>
    <property type="molecule type" value="Genomic_DNA"/>
</dbReference>